<comment type="caution">
    <text evidence="1">The sequence shown here is derived from an EMBL/GenBank/DDBJ whole genome shotgun (WGS) entry which is preliminary data.</text>
</comment>
<name>A0A397VP33_9GLOM</name>
<evidence type="ECO:0000313" key="1">
    <source>
        <dbReference type="EMBL" id="RIB23712.1"/>
    </source>
</evidence>
<dbReference type="OrthoDB" id="2356848at2759"/>
<reference evidence="1 2" key="1">
    <citation type="submission" date="2018-06" db="EMBL/GenBank/DDBJ databases">
        <title>Comparative genomics reveals the genomic features of Rhizophagus irregularis, R. cerebriforme, R. diaphanum and Gigaspora rosea, and their symbiotic lifestyle signature.</title>
        <authorList>
            <person name="Morin E."/>
            <person name="San Clemente H."/>
            <person name="Chen E.C.H."/>
            <person name="De La Providencia I."/>
            <person name="Hainaut M."/>
            <person name="Kuo A."/>
            <person name="Kohler A."/>
            <person name="Murat C."/>
            <person name="Tang N."/>
            <person name="Roy S."/>
            <person name="Loubradou J."/>
            <person name="Henrissat B."/>
            <person name="Grigoriev I.V."/>
            <person name="Corradi N."/>
            <person name="Roux C."/>
            <person name="Martin F.M."/>
        </authorList>
    </citation>
    <scope>NUCLEOTIDE SEQUENCE [LARGE SCALE GENOMIC DNA]</scope>
    <source>
        <strain evidence="1 2">DAOM 194757</strain>
    </source>
</reference>
<accession>A0A397VP33</accession>
<protein>
    <submittedName>
        <fullName evidence="1">Uncharacterized protein</fullName>
    </submittedName>
</protein>
<keyword evidence="2" id="KW-1185">Reference proteome</keyword>
<dbReference type="Proteomes" id="UP000266673">
    <property type="component" value="Unassembled WGS sequence"/>
</dbReference>
<gene>
    <name evidence="1" type="ORF">C2G38_2032509</name>
</gene>
<organism evidence="1 2">
    <name type="scientific">Gigaspora rosea</name>
    <dbReference type="NCBI Taxonomy" id="44941"/>
    <lineage>
        <taxon>Eukaryota</taxon>
        <taxon>Fungi</taxon>
        <taxon>Fungi incertae sedis</taxon>
        <taxon>Mucoromycota</taxon>
        <taxon>Glomeromycotina</taxon>
        <taxon>Glomeromycetes</taxon>
        <taxon>Diversisporales</taxon>
        <taxon>Gigasporaceae</taxon>
        <taxon>Gigaspora</taxon>
    </lineage>
</organism>
<evidence type="ECO:0000313" key="2">
    <source>
        <dbReference type="Proteomes" id="UP000266673"/>
    </source>
</evidence>
<sequence length="216" mass="25939">MVGINTRRTDCSDAEWIEYCNMSQIRNNETPSEWMKRIWERLIYFRENNLFPSESNKYLEARKIIRLPNSGSYASEIGIAICFSCDQLVYTGQRKKNIGNYNHIGIERHWKFSCTGNKYCSVSYDEYLLKVKKKSILGYNYDNEYTLHRYELWMQNAIKKTKRARKIGKKIRACIIIQCKFIEYYYHPDGLRALELAQHYKLLWVIREEMHQINNV</sequence>
<dbReference type="AlphaFoldDB" id="A0A397VP33"/>
<proteinExistence type="predicted"/>
<dbReference type="EMBL" id="QKWP01000247">
    <property type="protein sequence ID" value="RIB23712.1"/>
    <property type="molecule type" value="Genomic_DNA"/>
</dbReference>